<name>A0ABV9BWM1_9ACTN</name>
<sequence length="263" mass="29024">MLSFSFGTGSFTMRDLTCSSAAFIVSLATLGMVLSGICTTYIHLIKTTGIGKRTLLHWYRKFRAEMGPWIRKLTSPAPLADRPLPTPTRIDHEHSLAELRHACQDLLAALALPTPCDIAELCARLSDQRGRPIRLVPIAMQAEQPCGLWVASDAVDFVLFEAKTTRPHQDHIIAHELAHIICDHRGITFLADSAIRLIFPDLNPELVRDVLPRSNYSDLQEREAEIMASLILTRQSDAANANSTPALNLLSEALGIARGRCLP</sequence>
<reference evidence="3" key="1">
    <citation type="journal article" date="2019" name="Int. J. Syst. Evol. Microbiol.">
        <title>The Global Catalogue of Microorganisms (GCM) 10K type strain sequencing project: providing services to taxonomists for standard genome sequencing and annotation.</title>
        <authorList>
            <consortium name="The Broad Institute Genomics Platform"/>
            <consortium name="The Broad Institute Genome Sequencing Center for Infectious Disease"/>
            <person name="Wu L."/>
            <person name="Ma J."/>
        </authorList>
    </citation>
    <scope>NUCLEOTIDE SEQUENCE [LARGE SCALE GENOMIC DNA]</scope>
    <source>
        <strain evidence="3">CECT 8064</strain>
    </source>
</reference>
<feature type="transmembrane region" description="Helical" evidence="1">
    <location>
        <begin position="20"/>
        <end position="44"/>
    </location>
</feature>
<gene>
    <name evidence="2" type="ORF">ACFPEN_36270</name>
</gene>
<evidence type="ECO:0008006" key="4">
    <source>
        <dbReference type="Google" id="ProtNLM"/>
    </source>
</evidence>
<evidence type="ECO:0000313" key="2">
    <source>
        <dbReference type="EMBL" id="MFC4518311.1"/>
    </source>
</evidence>
<evidence type="ECO:0000256" key="1">
    <source>
        <dbReference type="SAM" id="Phobius"/>
    </source>
</evidence>
<dbReference type="Proteomes" id="UP001595990">
    <property type="component" value="Unassembled WGS sequence"/>
</dbReference>
<dbReference type="RefSeq" id="WP_417924584.1">
    <property type="nucleotide sequence ID" value="NZ_JBHSFS010000043.1"/>
</dbReference>
<keyword evidence="1" id="KW-0812">Transmembrane</keyword>
<evidence type="ECO:0000313" key="3">
    <source>
        <dbReference type="Proteomes" id="UP001595990"/>
    </source>
</evidence>
<keyword evidence="1" id="KW-1133">Transmembrane helix</keyword>
<organism evidence="2 3">
    <name type="scientific">Streptomyces ehimensis</name>
    <dbReference type="NCBI Taxonomy" id="68195"/>
    <lineage>
        <taxon>Bacteria</taxon>
        <taxon>Bacillati</taxon>
        <taxon>Actinomycetota</taxon>
        <taxon>Actinomycetes</taxon>
        <taxon>Kitasatosporales</taxon>
        <taxon>Streptomycetaceae</taxon>
        <taxon>Streptomyces</taxon>
    </lineage>
</organism>
<proteinExistence type="predicted"/>
<dbReference type="EMBL" id="JBHSFS010000043">
    <property type="protein sequence ID" value="MFC4518311.1"/>
    <property type="molecule type" value="Genomic_DNA"/>
</dbReference>
<keyword evidence="1" id="KW-0472">Membrane</keyword>
<protein>
    <recommendedName>
        <fullName evidence="4">IrrE N-terminal-like domain-containing protein</fullName>
    </recommendedName>
</protein>
<comment type="caution">
    <text evidence="2">The sequence shown here is derived from an EMBL/GenBank/DDBJ whole genome shotgun (WGS) entry which is preliminary data.</text>
</comment>
<accession>A0ABV9BWM1</accession>
<keyword evidence="3" id="KW-1185">Reference proteome</keyword>